<evidence type="ECO:0000313" key="2">
    <source>
        <dbReference type="EMBL" id="KDQ22549.1"/>
    </source>
</evidence>
<dbReference type="Proteomes" id="UP000027073">
    <property type="component" value="Unassembled WGS sequence"/>
</dbReference>
<dbReference type="AlphaFoldDB" id="A0A067N3W5"/>
<feature type="region of interest" description="Disordered" evidence="1">
    <location>
        <begin position="99"/>
        <end position="138"/>
    </location>
</feature>
<reference evidence="3" key="1">
    <citation type="journal article" date="2014" name="Proc. Natl. Acad. Sci. U.S.A.">
        <title>Extensive sampling of basidiomycete genomes demonstrates inadequacy of the white-rot/brown-rot paradigm for wood decay fungi.</title>
        <authorList>
            <person name="Riley R."/>
            <person name="Salamov A.A."/>
            <person name="Brown D.W."/>
            <person name="Nagy L.G."/>
            <person name="Floudas D."/>
            <person name="Held B.W."/>
            <person name="Levasseur A."/>
            <person name="Lombard V."/>
            <person name="Morin E."/>
            <person name="Otillar R."/>
            <person name="Lindquist E.A."/>
            <person name="Sun H."/>
            <person name="LaButti K.M."/>
            <person name="Schmutz J."/>
            <person name="Jabbour D."/>
            <person name="Luo H."/>
            <person name="Baker S.E."/>
            <person name="Pisabarro A.G."/>
            <person name="Walton J.D."/>
            <person name="Blanchette R.A."/>
            <person name="Henrissat B."/>
            <person name="Martin F."/>
            <person name="Cullen D."/>
            <person name="Hibbett D.S."/>
            <person name="Grigoriev I.V."/>
        </authorList>
    </citation>
    <scope>NUCLEOTIDE SEQUENCE [LARGE SCALE GENOMIC DNA]</scope>
    <source>
        <strain evidence="3">PC15</strain>
    </source>
</reference>
<protein>
    <submittedName>
        <fullName evidence="2">Uncharacterized protein</fullName>
    </submittedName>
</protein>
<dbReference type="InParanoid" id="A0A067N3W5"/>
<dbReference type="VEuPathDB" id="FungiDB:PLEOSDRAFT_171900"/>
<accession>A0A067N3W5</accession>
<evidence type="ECO:0000256" key="1">
    <source>
        <dbReference type="SAM" id="MobiDB-lite"/>
    </source>
</evidence>
<gene>
    <name evidence="2" type="ORF">PLEOSDRAFT_171900</name>
</gene>
<dbReference type="EMBL" id="KL198014">
    <property type="protein sequence ID" value="KDQ22549.1"/>
    <property type="molecule type" value="Genomic_DNA"/>
</dbReference>
<proteinExistence type="predicted"/>
<evidence type="ECO:0000313" key="3">
    <source>
        <dbReference type="Proteomes" id="UP000027073"/>
    </source>
</evidence>
<sequence>MSSRHHIDPRAANPTVVPQFPRPFDGNKTAPPQVLAINPLLTIGTPRTPTPDEIIDVDAIPRARDKVKCECGVVLTRSYLEKHRLTAKHLAAIATQRLAAANPKGQKQKKKAERTNAQARATGSGKANEHGQNGATSNSQQYAVPFDQALFDAYNDNFLTSHYYAPDDYGL</sequence>
<dbReference type="HOGENOM" id="CLU_1619723_0_0_1"/>
<organism evidence="2 3">
    <name type="scientific">Pleurotus ostreatus (strain PC15)</name>
    <name type="common">Oyster mushroom</name>
    <dbReference type="NCBI Taxonomy" id="1137138"/>
    <lineage>
        <taxon>Eukaryota</taxon>
        <taxon>Fungi</taxon>
        <taxon>Dikarya</taxon>
        <taxon>Basidiomycota</taxon>
        <taxon>Agaricomycotina</taxon>
        <taxon>Agaricomycetes</taxon>
        <taxon>Agaricomycetidae</taxon>
        <taxon>Agaricales</taxon>
        <taxon>Pleurotineae</taxon>
        <taxon>Pleurotaceae</taxon>
        <taxon>Pleurotus</taxon>
    </lineage>
</organism>
<dbReference type="OrthoDB" id="10455007at2759"/>
<feature type="region of interest" description="Disordered" evidence="1">
    <location>
        <begin position="1"/>
        <end position="27"/>
    </location>
</feature>
<name>A0A067N3W5_PLEO1</name>